<dbReference type="InterPro" id="IPR011761">
    <property type="entry name" value="ATP-grasp"/>
</dbReference>
<evidence type="ECO:0000313" key="4">
    <source>
        <dbReference type="EMBL" id="TCD68530.1"/>
    </source>
</evidence>
<comment type="caution">
    <text evidence="4">The sequence shown here is derived from an EMBL/GenBank/DDBJ whole genome shotgun (WGS) entry which is preliminary data.</text>
</comment>
<dbReference type="InterPro" id="IPR036291">
    <property type="entry name" value="NAD(P)-bd_dom_sf"/>
</dbReference>
<reference evidence="4 5" key="1">
    <citation type="submission" date="2018-11" db="EMBL/GenBank/DDBJ databases">
        <title>Genome assembly of Steccherinum ochraceum LE-BIN_3174, the white-rot fungus of the Steccherinaceae family (The Residual Polyporoid clade, Polyporales, Basidiomycota).</title>
        <authorList>
            <person name="Fedorova T.V."/>
            <person name="Glazunova O.A."/>
            <person name="Landesman E.O."/>
            <person name="Moiseenko K.V."/>
            <person name="Psurtseva N.V."/>
            <person name="Savinova O.S."/>
            <person name="Shakhova N.V."/>
            <person name="Tyazhelova T.V."/>
            <person name="Vasina D.V."/>
        </authorList>
    </citation>
    <scope>NUCLEOTIDE SEQUENCE [LARGE SCALE GENOMIC DNA]</scope>
    <source>
        <strain evidence="4 5">LE-BIN_3174</strain>
    </source>
</reference>
<keyword evidence="2" id="KW-1133">Transmembrane helix</keyword>
<keyword evidence="2" id="KW-0472">Membrane</keyword>
<sequence>MPIPTKAAKRMDPAQPQRLPPPTYLQSFLASCILIFTSVVSLPFTLVLTLIALVWTAISSIGLRPSYPAWPNRKTVLVTGARSNKALTLIRALKRAGHRVIAAEEEEWGVLAPARFSRAVDKYYLLPDAPHNFEEDGKSSNAYIDAIKALVQSERVDAWIPCSSVQATMQDAEAARQIVEGRLGDRRKGAVCDVFIQHPDLAGTLHWKDRFLDLLTELGYPTPEGRRVTNIAQALDFLYSPDHAGHRYILKCLTLDDLARDDFTLLPLPTRDATLNHLHKMPTPMSTHTPFLLQQFLRGPEYCCHVAARKGKVTAFVACRSNEMLMRYVDVTTLTAEEANMGRRMEQWVQEFLKRWKAKLDAEGGIESYERELTGHFSFDFIWDERDETLYALECNVRAHTAICLFSTDTPVLANSYLNTVNPPLSRPPPQSAPVSWITHALPLATFRFLLRLPPINLIPPRTWGTLHPGLVPLASKPRRHTPYDPTASPTWSDTPISVLAKFTVGTFLPSWIVTAFRGAVTQTKHLHVEENLVHGVGGGFGFGEKDAYWSWTDPVPFLIEAHVTFANGWKASDTELLLPTHCEQEEGMSPLCRVEHMDFYGGHYHGANTSTTTIQELGRNFYN</sequence>
<feature type="transmembrane region" description="Helical" evidence="2">
    <location>
        <begin position="28"/>
        <end position="58"/>
    </location>
</feature>
<dbReference type="GO" id="GO:0005524">
    <property type="term" value="F:ATP binding"/>
    <property type="evidence" value="ECO:0007669"/>
    <property type="project" value="UniProtKB-UniRule"/>
</dbReference>
<evidence type="ECO:0000259" key="3">
    <source>
        <dbReference type="PROSITE" id="PS50975"/>
    </source>
</evidence>
<dbReference type="Gene3D" id="3.40.50.20">
    <property type="match status" value="1"/>
</dbReference>
<feature type="domain" description="ATP-grasp" evidence="3">
    <location>
        <begin position="212"/>
        <end position="426"/>
    </location>
</feature>
<dbReference type="Gene3D" id="3.30.470.20">
    <property type="entry name" value="ATP-grasp fold, B domain"/>
    <property type="match status" value="1"/>
</dbReference>
<dbReference type="SUPFAM" id="SSF51735">
    <property type="entry name" value="NAD(P)-binding Rossmann-fold domains"/>
    <property type="match status" value="1"/>
</dbReference>
<dbReference type="EMBL" id="RWJN01000064">
    <property type="protein sequence ID" value="TCD68530.1"/>
    <property type="molecule type" value="Genomic_DNA"/>
</dbReference>
<dbReference type="Proteomes" id="UP000292702">
    <property type="component" value="Unassembled WGS sequence"/>
</dbReference>
<dbReference type="AlphaFoldDB" id="A0A4R0RIV8"/>
<name>A0A4R0RIV8_9APHY</name>
<evidence type="ECO:0000256" key="1">
    <source>
        <dbReference type="PROSITE-ProRule" id="PRU00409"/>
    </source>
</evidence>
<accession>A0A4R0RIV8</accession>
<keyword evidence="1" id="KW-0547">Nucleotide-binding</keyword>
<evidence type="ECO:0000256" key="2">
    <source>
        <dbReference type="SAM" id="Phobius"/>
    </source>
</evidence>
<evidence type="ECO:0000313" key="5">
    <source>
        <dbReference type="Proteomes" id="UP000292702"/>
    </source>
</evidence>
<dbReference type="PROSITE" id="PS50975">
    <property type="entry name" value="ATP_GRASP"/>
    <property type="match status" value="1"/>
</dbReference>
<dbReference type="SUPFAM" id="SSF56059">
    <property type="entry name" value="Glutathione synthetase ATP-binding domain-like"/>
    <property type="match status" value="1"/>
</dbReference>
<protein>
    <recommendedName>
        <fullName evidence="3">ATP-grasp domain-containing protein</fullName>
    </recommendedName>
</protein>
<gene>
    <name evidence="4" type="ORF">EIP91_010586</name>
</gene>
<keyword evidence="2" id="KW-0812">Transmembrane</keyword>
<dbReference type="PROSITE" id="PS51257">
    <property type="entry name" value="PROKAR_LIPOPROTEIN"/>
    <property type="match status" value="1"/>
</dbReference>
<keyword evidence="1" id="KW-0067">ATP-binding</keyword>
<dbReference type="GO" id="GO:0046872">
    <property type="term" value="F:metal ion binding"/>
    <property type="evidence" value="ECO:0007669"/>
    <property type="project" value="InterPro"/>
</dbReference>
<organism evidence="4 5">
    <name type="scientific">Steccherinum ochraceum</name>
    <dbReference type="NCBI Taxonomy" id="92696"/>
    <lineage>
        <taxon>Eukaryota</taxon>
        <taxon>Fungi</taxon>
        <taxon>Dikarya</taxon>
        <taxon>Basidiomycota</taxon>
        <taxon>Agaricomycotina</taxon>
        <taxon>Agaricomycetes</taxon>
        <taxon>Polyporales</taxon>
        <taxon>Steccherinaceae</taxon>
        <taxon>Steccherinum</taxon>
    </lineage>
</organism>
<keyword evidence="5" id="KW-1185">Reference proteome</keyword>
<dbReference type="OrthoDB" id="186626at2759"/>
<proteinExistence type="predicted"/>